<name>A0ABW9YV85_9HYPH</name>
<proteinExistence type="predicted"/>
<accession>A0ABW9YV85</accession>
<sequence>MLAIAWGICLSLDSDPRLAFVRWSDFHEGTNEVPDALELASKSIVWKTGSLSLICSSPDQIRLAMKAQLPGPRESIREGVGDKATIFIGDIRRKLETFLQITDMGLIDTLISPPLSRVDLSSLASAFEEAQSGKVSVMTMETGTFMAARTTGTAIHAFSKKCFASNLD</sequence>
<dbReference type="RefSeq" id="WP_161722574.1">
    <property type="nucleotide sequence ID" value="NZ_JAAAXI010000004.1"/>
</dbReference>
<gene>
    <name evidence="1" type="ORF">GR303_07400</name>
</gene>
<dbReference type="Proteomes" id="UP000818323">
    <property type="component" value="Unassembled WGS sequence"/>
</dbReference>
<keyword evidence="2" id="KW-1185">Reference proteome</keyword>
<evidence type="ECO:0000313" key="1">
    <source>
        <dbReference type="EMBL" id="NBJ24179.1"/>
    </source>
</evidence>
<comment type="caution">
    <text evidence="1">The sequence shown here is derived from an EMBL/GenBank/DDBJ whole genome shotgun (WGS) entry which is preliminary data.</text>
</comment>
<dbReference type="EMBL" id="JAAAXJ010000003">
    <property type="protein sequence ID" value="NBJ24179.1"/>
    <property type="molecule type" value="Genomic_DNA"/>
</dbReference>
<organism evidence="1 2">
    <name type="scientific">Microvirga arsenatis</name>
    <dbReference type="NCBI Taxonomy" id="2692265"/>
    <lineage>
        <taxon>Bacteria</taxon>
        <taxon>Pseudomonadati</taxon>
        <taxon>Pseudomonadota</taxon>
        <taxon>Alphaproteobacteria</taxon>
        <taxon>Hyphomicrobiales</taxon>
        <taxon>Methylobacteriaceae</taxon>
        <taxon>Microvirga</taxon>
    </lineage>
</organism>
<protein>
    <submittedName>
        <fullName evidence="1">Uncharacterized protein</fullName>
    </submittedName>
</protein>
<evidence type="ECO:0000313" key="2">
    <source>
        <dbReference type="Proteomes" id="UP000818323"/>
    </source>
</evidence>
<reference evidence="1 2" key="1">
    <citation type="submission" date="2020-01" db="EMBL/GenBank/DDBJ databases">
        <title>Microvirga sp. nov., an arsenate reduction bacterium isolated from Tibet hotspring sediments.</title>
        <authorList>
            <person name="Yuan C.-G."/>
        </authorList>
    </citation>
    <scope>NUCLEOTIDE SEQUENCE [LARGE SCALE GENOMIC DNA]</scope>
    <source>
        <strain evidence="1 2">SYSU G3D203</strain>
    </source>
</reference>